<evidence type="ECO:0000313" key="2">
    <source>
        <dbReference type="EMBL" id="NAY91053.1"/>
    </source>
</evidence>
<keyword evidence="3" id="KW-1185">Reference proteome</keyword>
<protein>
    <recommendedName>
        <fullName evidence="4">WD40 repeat protein</fullName>
    </recommendedName>
</protein>
<evidence type="ECO:0000256" key="1">
    <source>
        <dbReference type="SAM" id="SignalP"/>
    </source>
</evidence>
<evidence type="ECO:0000313" key="3">
    <source>
        <dbReference type="Proteomes" id="UP000667650"/>
    </source>
</evidence>
<organism evidence="2 3">
    <name type="scientific">Flagellimonas ochracea</name>
    <dbReference type="NCBI Taxonomy" id="2696472"/>
    <lineage>
        <taxon>Bacteria</taxon>
        <taxon>Pseudomonadati</taxon>
        <taxon>Bacteroidota</taxon>
        <taxon>Flavobacteriia</taxon>
        <taxon>Flavobacteriales</taxon>
        <taxon>Flavobacteriaceae</taxon>
        <taxon>Flagellimonas</taxon>
    </lineage>
</organism>
<dbReference type="Pfam" id="PF07676">
    <property type="entry name" value="PD40"/>
    <property type="match status" value="2"/>
</dbReference>
<dbReference type="EMBL" id="JAAABI010000001">
    <property type="protein sequence ID" value="NAY91053.1"/>
    <property type="molecule type" value="Genomic_DNA"/>
</dbReference>
<name>A0A964TBM9_9FLAO</name>
<gene>
    <name evidence="2" type="ORF">GTQ34_03895</name>
</gene>
<feature type="signal peptide" evidence="1">
    <location>
        <begin position="1"/>
        <end position="18"/>
    </location>
</feature>
<dbReference type="Proteomes" id="UP000667650">
    <property type="component" value="Unassembled WGS sequence"/>
</dbReference>
<dbReference type="SUPFAM" id="SSF82171">
    <property type="entry name" value="DPP6 N-terminal domain-like"/>
    <property type="match status" value="1"/>
</dbReference>
<comment type="caution">
    <text evidence="2">The sequence shown here is derived from an EMBL/GenBank/DDBJ whole genome shotgun (WGS) entry which is preliminary data.</text>
</comment>
<dbReference type="Gene3D" id="2.120.10.30">
    <property type="entry name" value="TolB, C-terminal domain"/>
    <property type="match status" value="1"/>
</dbReference>
<sequence length="310" mass="35605">MKTKILIVFFISVFFVSGQETLSVAAAFPQFIEFDKVRDFTMNQLGTEAYFSIQSQTEEISVITVVHKEAASWSQPKIVPFSGTYRDFEPFLSPDGLRLYFVSNRPLHDSISEPKDFDIWYVERSEKSKEWSKPINLGSPVNTEHNEFYPSLAENGNLYFTSDSPQAIGQDDIFFSEYIDGKYSQPITLSKSINSEGFEYNAYISKNESYLIFGGYNREDGKGSGDLYISFKVNDKWAKAKPLPIPINSKYMDYCPFMDEENHILYFTSRRSKNPESPMTHLGALKEFLNSYQNGNSRLYKAKINLSILK</sequence>
<dbReference type="AlphaFoldDB" id="A0A964TBM9"/>
<evidence type="ECO:0008006" key="4">
    <source>
        <dbReference type="Google" id="ProtNLM"/>
    </source>
</evidence>
<reference evidence="2" key="1">
    <citation type="submission" date="2020-01" db="EMBL/GenBank/DDBJ databases">
        <title>Muricauda ochracea sp. nov., isolated from a tidal flat of Garorim bay in Korea.</title>
        <authorList>
            <person name="Kim D."/>
            <person name="Yoo Y."/>
            <person name="Kim J.-J."/>
        </authorList>
    </citation>
    <scope>NUCLEOTIDE SEQUENCE</scope>
    <source>
        <strain evidence="2">JGD-17</strain>
    </source>
</reference>
<dbReference type="RefSeq" id="WP_166522441.1">
    <property type="nucleotide sequence ID" value="NZ_JAAABI010000001.1"/>
</dbReference>
<keyword evidence="1" id="KW-0732">Signal</keyword>
<accession>A0A964TBM9</accession>
<dbReference type="InterPro" id="IPR011659">
    <property type="entry name" value="WD40"/>
</dbReference>
<feature type="chain" id="PRO_5037400831" description="WD40 repeat protein" evidence="1">
    <location>
        <begin position="19"/>
        <end position="310"/>
    </location>
</feature>
<proteinExistence type="predicted"/>
<dbReference type="InterPro" id="IPR011042">
    <property type="entry name" value="6-blade_b-propeller_TolB-like"/>
</dbReference>